<keyword evidence="2" id="KW-1185">Reference proteome</keyword>
<dbReference type="RefSeq" id="WP_013044575.1">
    <property type="nucleotide sequence ID" value="NC_014008.1"/>
</dbReference>
<proteinExistence type="predicted"/>
<dbReference type="KEGG" id="caa:Caka_2840"/>
<organism evidence="1 2">
    <name type="scientific">Coraliomargarita akajimensis (strain DSM 45221 / IAM 15411 / JCM 23193 / KCTC 12865 / 04OKA010-24)</name>
    <dbReference type="NCBI Taxonomy" id="583355"/>
    <lineage>
        <taxon>Bacteria</taxon>
        <taxon>Pseudomonadati</taxon>
        <taxon>Verrucomicrobiota</taxon>
        <taxon>Opitutia</taxon>
        <taxon>Puniceicoccales</taxon>
        <taxon>Coraliomargaritaceae</taxon>
        <taxon>Coraliomargarita</taxon>
    </lineage>
</organism>
<accession>D5EQN9</accession>
<dbReference type="HOGENOM" id="CLU_160553_0_0_0"/>
<gene>
    <name evidence="1" type="ordered locus">Caka_2840</name>
</gene>
<reference evidence="1 2" key="1">
    <citation type="journal article" date="2010" name="Stand. Genomic Sci.">
        <title>Complete genome sequence of Coraliomargarita akajimensis type strain (04OKA010-24).</title>
        <authorList>
            <person name="Mavromatis K."/>
            <person name="Abt B."/>
            <person name="Brambilla E."/>
            <person name="Lapidus A."/>
            <person name="Copeland A."/>
            <person name="Deshpande S."/>
            <person name="Nolan M."/>
            <person name="Lucas S."/>
            <person name="Tice H."/>
            <person name="Cheng J.F."/>
            <person name="Han C."/>
            <person name="Detter J.C."/>
            <person name="Woyke T."/>
            <person name="Goodwin L."/>
            <person name="Pitluck S."/>
            <person name="Held B."/>
            <person name="Brettin T."/>
            <person name="Tapia R."/>
            <person name="Ivanova N."/>
            <person name="Mikhailova N."/>
            <person name="Pati A."/>
            <person name="Liolios K."/>
            <person name="Chen A."/>
            <person name="Palaniappan K."/>
            <person name="Land M."/>
            <person name="Hauser L."/>
            <person name="Chang Y.J."/>
            <person name="Jeffries C.D."/>
            <person name="Rohde M."/>
            <person name="Goker M."/>
            <person name="Bristow J."/>
            <person name="Eisen J.A."/>
            <person name="Markowitz V."/>
            <person name="Hugenholtz P."/>
            <person name="Klenk H.P."/>
            <person name="Kyrpides N.C."/>
        </authorList>
    </citation>
    <scope>NUCLEOTIDE SEQUENCE [LARGE SCALE GENOMIC DNA]</scope>
    <source>
        <strain evidence="2">DSM 45221 / IAM 15411 / JCM 23193 / KCTC 12865</strain>
    </source>
</reference>
<name>D5EQN9_CORAD</name>
<dbReference type="OrthoDB" id="5432442at2"/>
<dbReference type="Proteomes" id="UP000000925">
    <property type="component" value="Chromosome"/>
</dbReference>
<dbReference type="EMBL" id="CP001998">
    <property type="protein sequence ID" value="ADE55853.1"/>
    <property type="molecule type" value="Genomic_DNA"/>
</dbReference>
<protein>
    <submittedName>
        <fullName evidence="1">Uncharacterized protein</fullName>
    </submittedName>
</protein>
<evidence type="ECO:0000313" key="1">
    <source>
        <dbReference type="EMBL" id="ADE55853.1"/>
    </source>
</evidence>
<sequence length="107" mass="11998">MNATAPIIPFRPLGLIMNVIETCGLNVGHLYEDLIFTEENMILMRMEADPKLVSFYVNEDCESRVAKKLAEKLSLNALDEGLKFVRKGSYALCQSGRQSVQVLFADN</sequence>
<evidence type="ECO:0000313" key="2">
    <source>
        <dbReference type="Proteomes" id="UP000000925"/>
    </source>
</evidence>
<dbReference type="AlphaFoldDB" id="D5EQN9"/>